<comment type="caution">
    <text evidence="1">The sequence shown here is derived from an EMBL/GenBank/DDBJ whole genome shotgun (WGS) entry which is preliminary data.</text>
</comment>
<name>A0AAN8FYD4_TRICO</name>
<gene>
    <name evidence="1" type="ORF">GCK32_022372</name>
</gene>
<reference evidence="1 2" key="1">
    <citation type="submission" date="2019-10" db="EMBL/GenBank/DDBJ databases">
        <title>Assembly and Annotation for the nematode Trichostrongylus colubriformis.</title>
        <authorList>
            <person name="Martin J."/>
        </authorList>
    </citation>
    <scope>NUCLEOTIDE SEQUENCE [LARGE SCALE GENOMIC DNA]</scope>
    <source>
        <strain evidence="1">G859</strain>
        <tissue evidence="1">Whole worm</tissue>
    </source>
</reference>
<proteinExistence type="predicted"/>
<sequence>MMFQVAPEYRLATCEIEKNMLTIRHGIFCYLTNTAEFIAQKRSISTEFWGDWLCKDLSMHNNNISGIVDMLGPNLTLFTVVRHP</sequence>
<dbReference type="PANTHER" id="PTHR22900:SF5">
    <property type="entry name" value="PROTEIN CBG14245"/>
    <property type="match status" value="1"/>
</dbReference>
<keyword evidence="2" id="KW-1185">Reference proteome</keyword>
<dbReference type="GO" id="GO:0047756">
    <property type="term" value="F:chondroitin 4-sulfotransferase activity"/>
    <property type="evidence" value="ECO:0007669"/>
    <property type="project" value="InterPro"/>
</dbReference>
<dbReference type="Proteomes" id="UP001331761">
    <property type="component" value="Unassembled WGS sequence"/>
</dbReference>
<organism evidence="1 2">
    <name type="scientific">Trichostrongylus colubriformis</name>
    <name type="common">Black scour worm</name>
    <dbReference type="NCBI Taxonomy" id="6319"/>
    <lineage>
        <taxon>Eukaryota</taxon>
        <taxon>Metazoa</taxon>
        <taxon>Ecdysozoa</taxon>
        <taxon>Nematoda</taxon>
        <taxon>Chromadorea</taxon>
        <taxon>Rhabditida</taxon>
        <taxon>Rhabditina</taxon>
        <taxon>Rhabditomorpha</taxon>
        <taxon>Strongyloidea</taxon>
        <taxon>Trichostrongylidae</taxon>
        <taxon>Trichostrongylus</taxon>
    </lineage>
</organism>
<protein>
    <submittedName>
        <fullName evidence="1">Uncharacterized protein</fullName>
    </submittedName>
</protein>
<dbReference type="Pfam" id="PF03567">
    <property type="entry name" value="Sulfotransfer_2"/>
    <property type="match status" value="1"/>
</dbReference>
<accession>A0AAN8FYD4</accession>
<dbReference type="GO" id="GO:0050650">
    <property type="term" value="P:chondroitin sulfate proteoglycan biosynthetic process"/>
    <property type="evidence" value="ECO:0007669"/>
    <property type="project" value="InterPro"/>
</dbReference>
<dbReference type="InterPro" id="IPR007669">
    <property type="entry name" value="Chst-1-like"/>
</dbReference>
<evidence type="ECO:0000313" key="1">
    <source>
        <dbReference type="EMBL" id="KAK5983135.1"/>
    </source>
</evidence>
<dbReference type="PANTHER" id="PTHR22900">
    <property type="entry name" value="PROTEIN CBG14245-RELATED"/>
    <property type="match status" value="1"/>
</dbReference>
<evidence type="ECO:0000313" key="2">
    <source>
        <dbReference type="Proteomes" id="UP001331761"/>
    </source>
</evidence>
<feature type="non-terminal residue" evidence="1">
    <location>
        <position position="84"/>
    </location>
</feature>
<dbReference type="GO" id="GO:0016020">
    <property type="term" value="C:membrane"/>
    <property type="evidence" value="ECO:0007669"/>
    <property type="project" value="InterPro"/>
</dbReference>
<dbReference type="AlphaFoldDB" id="A0AAN8FYD4"/>
<dbReference type="InterPro" id="IPR005331">
    <property type="entry name" value="Sulfotransferase"/>
</dbReference>
<dbReference type="EMBL" id="WIXE01004327">
    <property type="protein sequence ID" value="KAK5983135.1"/>
    <property type="molecule type" value="Genomic_DNA"/>
</dbReference>
<dbReference type="GO" id="GO:1902884">
    <property type="term" value="P:positive regulation of response to oxidative stress"/>
    <property type="evidence" value="ECO:0007669"/>
    <property type="project" value="InterPro"/>
</dbReference>